<dbReference type="InterPro" id="IPR003594">
    <property type="entry name" value="HATPase_dom"/>
</dbReference>
<name>A0A967EDL6_9FLAO</name>
<dbReference type="InterPro" id="IPR019734">
    <property type="entry name" value="TPR_rpt"/>
</dbReference>
<dbReference type="Gene3D" id="3.30.450.20">
    <property type="entry name" value="PAS domain"/>
    <property type="match status" value="1"/>
</dbReference>
<dbReference type="Gene3D" id="1.25.40.10">
    <property type="entry name" value="Tetratricopeptide repeat domain"/>
    <property type="match status" value="2"/>
</dbReference>
<dbReference type="SUPFAM" id="SSF48452">
    <property type="entry name" value="TPR-like"/>
    <property type="match status" value="2"/>
</dbReference>
<evidence type="ECO:0000256" key="4">
    <source>
        <dbReference type="ARBA" id="ARBA00022679"/>
    </source>
</evidence>
<evidence type="ECO:0000313" key="12">
    <source>
        <dbReference type="Proteomes" id="UP000707206"/>
    </source>
</evidence>
<dbReference type="PROSITE" id="PS50005">
    <property type="entry name" value="TPR"/>
    <property type="match status" value="2"/>
</dbReference>
<dbReference type="PANTHER" id="PTHR41523:SF8">
    <property type="entry name" value="ETHYLENE RESPONSE SENSOR PROTEIN"/>
    <property type="match status" value="1"/>
</dbReference>
<keyword evidence="9" id="KW-0812">Transmembrane</keyword>
<evidence type="ECO:0000256" key="6">
    <source>
        <dbReference type="ARBA" id="ARBA00022777"/>
    </source>
</evidence>
<dbReference type="RefSeq" id="WP_152573971.1">
    <property type="nucleotide sequence ID" value="NZ_VIKU02000002.1"/>
</dbReference>
<dbReference type="SMART" id="SM00028">
    <property type="entry name" value="TPR"/>
    <property type="match status" value="4"/>
</dbReference>
<evidence type="ECO:0000259" key="10">
    <source>
        <dbReference type="SMART" id="SM00387"/>
    </source>
</evidence>
<evidence type="ECO:0000256" key="2">
    <source>
        <dbReference type="ARBA" id="ARBA00012438"/>
    </source>
</evidence>
<keyword evidence="9" id="KW-0472">Membrane</keyword>
<dbReference type="GO" id="GO:0005524">
    <property type="term" value="F:ATP binding"/>
    <property type="evidence" value="ECO:0007669"/>
    <property type="project" value="UniProtKB-KW"/>
</dbReference>
<reference evidence="11" key="2">
    <citation type="submission" date="2020-03" db="EMBL/GenBank/DDBJ databases">
        <title>Flavobacteriaceae bacterium strain TP-CH-4, a member of the family Flavobacteriaceae isolated from a deep-sea seamount.</title>
        <authorList>
            <person name="Zhang D.-C."/>
        </authorList>
    </citation>
    <scope>NUCLEOTIDE SEQUENCE</scope>
    <source>
        <strain evidence="11">TP-CH-4</strain>
    </source>
</reference>
<evidence type="ECO:0000256" key="8">
    <source>
        <dbReference type="PROSITE-ProRule" id="PRU00339"/>
    </source>
</evidence>
<evidence type="ECO:0000256" key="7">
    <source>
        <dbReference type="ARBA" id="ARBA00022840"/>
    </source>
</evidence>
<dbReference type="Pfam" id="PF07568">
    <property type="entry name" value="HisKA_2"/>
    <property type="match status" value="1"/>
</dbReference>
<keyword evidence="7" id="KW-0067">ATP-binding</keyword>
<sequence length="653" mass="74609">MRGFFLKAVFLSIFSFLNCGYLIAQIVDFDRENPYKKVFVETDNFGPSYLKTLENAYALVKTDSIQFSILNDLAYYWHTRNLVKALKFTNEGLALTAEKKDSVWEGRFQITQGAIFLRMERLGEAQEVLESAKSKVRKSDLASLYTQLGYVYERRGELDKAADYALEALHLGKKLNDKKTVALAFSDLSNLFWKQSKFRTGLEYGLKSLAVFEDRGITDLDYDFTLYVVGNNYLALKEYRKALQYYEHSLIIAERYGFYNNLSDVYISLVDLYSYLQEFDKGAKAGNQAVRYALLLDNEFMLMRSWLAIGKLQLLRGKNLAAIESLRKSIGIATDDFGDEYYLSQAYESLGRAYAANNDYREAYMAFAEYDVLKNRIFTAEADQRISLLRTEFDVANKENTILLQEAQIQKQRTWQVMIGIIAGLLFLLLLLASKAIQNKYRVNRILQKRNAEKEFLLKEIHHRVKNNLEMVSSLLSLQSAQIRDPNVSNAISESQHRVHSMGMIHQKLYQGENLAAIEMKDYFVNLSDYIVDSFGAEGHVTIEIDMKKIELDVDMAIPIGLIVNELLTNSLKYAFPNRRQGLIQVSLKKIGPLLELEVIDNGLGRTPQTDVQGTGFGTQLISLLTKQLDGKMVLNMHQGTSVSIQFQHHKAA</sequence>
<evidence type="ECO:0000256" key="9">
    <source>
        <dbReference type="SAM" id="Phobius"/>
    </source>
</evidence>
<evidence type="ECO:0000256" key="5">
    <source>
        <dbReference type="ARBA" id="ARBA00022741"/>
    </source>
</evidence>
<keyword evidence="4" id="KW-0808">Transferase</keyword>
<evidence type="ECO:0000256" key="1">
    <source>
        <dbReference type="ARBA" id="ARBA00000085"/>
    </source>
</evidence>
<dbReference type="EC" id="2.7.13.3" evidence="2"/>
<dbReference type="GO" id="GO:0004673">
    <property type="term" value="F:protein histidine kinase activity"/>
    <property type="evidence" value="ECO:0007669"/>
    <property type="project" value="UniProtKB-EC"/>
</dbReference>
<feature type="domain" description="Histidine kinase/HSP90-like ATPase" evidence="10">
    <location>
        <begin position="555"/>
        <end position="651"/>
    </location>
</feature>
<feature type="repeat" description="TPR" evidence="8">
    <location>
        <begin position="142"/>
        <end position="175"/>
    </location>
</feature>
<dbReference type="Proteomes" id="UP000707206">
    <property type="component" value="Unassembled WGS sequence"/>
</dbReference>
<dbReference type="InterPro" id="IPR011495">
    <property type="entry name" value="Sig_transdc_His_kin_sub2_dim/P"/>
</dbReference>
<dbReference type="PANTHER" id="PTHR41523">
    <property type="entry name" value="TWO-COMPONENT SYSTEM SENSOR PROTEIN"/>
    <property type="match status" value="1"/>
</dbReference>
<comment type="catalytic activity">
    <reaction evidence="1">
        <text>ATP + protein L-histidine = ADP + protein N-phospho-L-histidine.</text>
        <dbReference type="EC" id="2.7.13.3"/>
    </reaction>
</comment>
<dbReference type="Gene3D" id="3.30.565.10">
    <property type="entry name" value="Histidine kinase-like ATPase, C-terminal domain"/>
    <property type="match status" value="1"/>
</dbReference>
<organism evidence="11 12">
    <name type="scientific">Pelagihabitans pacificus</name>
    <dbReference type="NCBI Taxonomy" id="2696054"/>
    <lineage>
        <taxon>Bacteria</taxon>
        <taxon>Pseudomonadati</taxon>
        <taxon>Bacteroidota</taxon>
        <taxon>Flavobacteriia</taxon>
        <taxon>Flavobacteriales</taxon>
        <taxon>Flavobacteriaceae</taxon>
        <taxon>Pelagihabitans</taxon>
    </lineage>
</organism>
<dbReference type="EMBL" id="VIKU02000002">
    <property type="protein sequence ID" value="NHF59463.1"/>
    <property type="molecule type" value="Genomic_DNA"/>
</dbReference>
<dbReference type="SMART" id="SM00387">
    <property type="entry name" value="HATPase_c"/>
    <property type="match status" value="1"/>
</dbReference>
<dbReference type="Pfam" id="PF02518">
    <property type="entry name" value="HATPase_c"/>
    <property type="match status" value="1"/>
</dbReference>
<keyword evidence="12" id="KW-1185">Reference proteome</keyword>
<accession>A0A967EDL6</accession>
<keyword evidence="8" id="KW-0802">TPR repeat</keyword>
<reference evidence="11" key="1">
    <citation type="submission" date="2019-07" db="EMBL/GenBank/DDBJ databases">
        <authorList>
            <person name="De-Chao Zhang Q."/>
        </authorList>
    </citation>
    <scope>NUCLEOTIDE SEQUENCE</scope>
    <source>
        <strain evidence="11">TP-CH-4</strain>
    </source>
</reference>
<keyword evidence="6 11" id="KW-0418">Kinase</keyword>
<evidence type="ECO:0000256" key="3">
    <source>
        <dbReference type="ARBA" id="ARBA00022553"/>
    </source>
</evidence>
<protein>
    <recommendedName>
        <fullName evidence="2">histidine kinase</fullName>
        <ecNumber evidence="2">2.7.13.3</ecNumber>
    </recommendedName>
</protein>
<dbReference type="InterPro" id="IPR011990">
    <property type="entry name" value="TPR-like_helical_dom_sf"/>
</dbReference>
<comment type="caution">
    <text evidence="11">The sequence shown here is derived from an EMBL/GenBank/DDBJ whole genome shotgun (WGS) entry which is preliminary data.</text>
</comment>
<dbReference type="AlphaFoldDB" id="A0A967EDL6"/>
<proteinExistence type="predicted"/>
<keyword evidence="9" id="KW-1133">Transmembrane helix</keyword>
<gene>
    <name evidence="11" type="ORF">FK220_008935</name>
</gene>
<dbReference type="InterPro" id="IPR036890">
    <property type="entry name" value="HATPase_C_sf"/>
</dbReference>
<keyword evidence="5" id="KW-0547">Nucleotide-binding</keyword>
<evidence type="ECO:0000313" key="11">
    <source>
        <dbReference type="EMBL" id="NHF59463.1"/>
    </source>
</evidence>
<dbReference type="SUPFAM" id="SSF55874">
    <property type="entry name" value="ATPase domain of HSP90 chaperone/DNA topoisomerase II/histidine kinase"/>
    <property type="match status" value="1"/>
</dbReference>
<keyword evidence="3" id="KW-0597">Phosphoprotein</keyword>
<feature type="transmembrane region" description="Helical" evidence="9">
    <location>
        <begin position="415"/>
        <end position="433"/>
    </location>
</feature>
<feature type="repeat" description="TPR" evidence="8">
    <location>
        <begin position="223"/>
        <end position="256"/>
    </location>
</feature>